<feature type="compositionally biased region" description="Polar residues" evidence="1">
    <location>
        <begin position="82"/>
        <end position="93"/>
    </location>
</feature>
<name>A0AAE1E1B6_9GAST</name>
<reference evidence="2" key="1">
    <citation type="journal article" date="2023" name="G3 (Bethesda)">
        <title>A reference genome for the long-term kleptoplast-retaining sea slug Elysia crispata morphotype clarki.</title>
        <authorList>
            <person name="Eastman K.E."/>
            <person name="Pendleton A.L."/>
            <person name="Shaikh M.A."/>
            <person name="Suttiyut T."/>
            <person name="Ogas R."/>
            <person name="Tomko P."/>
            <person name="Gavelis G."/>
            <person name="Widhalm J.R."/>
            <person name="Wisecaver J.H."/>
        </authorList>
    </citation>
    <scope>NUCLEOTIDE SEQUENCE</scope>
    <source>
        <strain evidence="2">ECLA1</strain>
    </source>
</reference>
<evidence type="ECO:0000313" key="2">
    <source>
        <dbReference type="EMBL" id="KAK3789238.1"/>
    </source>
</evidence>
<dbReference type="EMBL" id="JAWDGP010001678">
    <property type="protein sequence ID" value="KAK3789238.1"/>
    <property type="molecule type" value="Genomic_DNA"/>
</dbReference>
<protein>
    <submittedName>
        <fullName evidence="2">Uncharacterized protein</fullName>
    </submittedName>
</protein>
<feature type="compositionally biased region" description="Polar residues" evidence="1">
    <location>
        <begin position="56"/>
        <end position="75"/>
    </location>
</feature>
<comment type="caution">
    <text evidence="2">The sequence shown here is derived from an EMBL/GenBank/DDBJ whole genome shotgun (WGS) entry which is preliminary data.</text>
</comment>
<organism evidence="2 3">
    <name type="scientific">Elysia crispata</name>
    <name type="common">lettuce slug</name>
    <dbReference type="NCBI Taxonomy" id="231223"/>
    <lineage>
        <taxon>Eukaryota</taxon>
        <taxon>Metazoa</taxon>
        <taxon>Spiralia</taxon>
        <taxon>Lophotrochozoa</taxon>
        <taxon>Mollusca</taxon>
        <taxon>Gastropoda</taxon>
        <taxon>Heterobranchia</taxon>
        <taxon>Euthyneura</taxon>
        <taxon>Panpulmonata</taxon>
        <taxon>Sacoglossa</taxon>
        <taxon>Placobranchoidea</taxon>
        <taxon>Plakobranchidae</taxon>
        <taxon>Elysia</taxon>
    </lineage>
</organism>
<dbReference type="Proteomes" id="UP001283361">
    <property type="component" value="Unassembled WGS sequence"/>
</dbReference>
<evidence type="ECO:0000256" key="1">
    <source>
        <dbReference type="SAM" id="MobiDB-lite"/>
    </source>
</evidence>
<accession>A0AAE1E1B6</accession>
<feature type="region of interest" description="Disordered" evidence="1">
    <location>
        <begin position="56"/>
        <end position="94"/>
    </location>
</feature>
<proteinExistence type="predicted"/>
<gene>
    <name evidence="2" type="ORF">RRG08_001628</name>
</gene>
<sequence>MSKGLEEKGFNSKIPRQIGVVELPYKIFDPDSTYPSYQLHRSVWWSYPTRSLIQSTPSLATSSTDHSTNQGNGDTLQDLRDPNNNLSTSSTDQCRGVTLQDLRSKQQLAYELQCSEVILQDLRSKQLPKKLHRSMWVELPFKA</sequence>
<keyword evidence="3" id="KW-1185">Reference proteome</keyword>
<evidence type="ECO:0000313" key="3">
    <source>
        <dbReference type="Proteomes" id="UP001283361"/>
    </source>
</evidence>
<dbReference type="AlphaFoldDB" id="A0AAE1E1B6"/>